<evidence type="ECO:0000313" key="5">
    <source>
        <dbReference type="Proteomes" id="UP000886865"/>
    </source>
</evidence>
<sequence>MFKKTFFAILLPVFFVLLSNVNIPSFASNSARSDDESASISVYEKITPSIVAIDADLDQGISSGTGCVIDPSGIILTSSHVINQSKNIEVTTQSGKTYKATVFAVLKDKNDLALIKITPKEKLSTIRLGDSETVKVGQRVLAIGNPFGFRGTLTTGIISRIDYDRKKLQTDAAINPGCSGGPLLNLDGEVIGINQSIYNPDNNRSNIGIGFAVPVNYAKEFISLAKTTGKFR</sequence>
<reference evidence="4" key="2">
    <citation type="journal article" date="2021" name="PeerJ">
        <title>Extensive microbial diversity within the chicken gut microbiome revealed by metagenomics and culture.</title>
        <authorList>
            <person name="Gilroy R."/>
            <person name="Ravi A."/>
            <person name="Getino M."/>
            <person name="Pursley I."/>
            <person name="Horton D.L."/>
            <person name="Alikhan N.F."/>
            <person name="Baker D."/>
            <person name="Gharbi K."/>
            <person name="Hall N."/>
            <person name="Watson M."/>
            <person name="Adriaenssens E.M."/>
            <person name="Foster-Nyarko E."/>
            <person name="Jarju S."/>
            <person name="Secka A."/>
            <person name="Antonio M."/>
            <person name="Oren A."/>
            <person name="Chaudhuri R.R."/>
            <person name="La Ragione R."/>
            <person name="Hildebrand F."/>
            <person name="Pallen M.J."/>
        </authorList>
    </citation>
    <scope>NUCLEOTIDE SEQUENCE</scope>
    <source>
        <strain evidence="4">CHK152-2871</strain>
    </source>
</reference>
<evidence type="ECO:0000256" key="2">
    <source>
        <dbReference type="ARBA" id="ARBA00022801"/>
    </source>
</evidence>
<reference evidence="4" key="1">
    <citation type="submission" date="2020-10" db="EMBL/GenBank/DDBJ databases">
        <authorList>
            <person name="Gilroy R."/>
        </authorList>
    </citation>
    <scope>NUCLEOTIDE SEQUENCE</scope>
    <source>
        <strain evidence="4">CHK152-2871</strain>
    </source>
</reference>
<dbReference type="Pfam" id="PF13365">
    <property type="entry name" value="Trypsin_2"/>
    <property type="match status" value="1"/>
</dbReference>
<dbReference type="AlphaFoldDB" id="A0A9D1FIX6"/>
<dbReference type="Proteomes" id="UP000886865">
    <property type="component" value="Unassembled WGS sequence"/>
</dbReference>
<name>A0A9D1FIX6_9BACT</name>
<protein>
    <submittedName>
        <fullName evidence="4">Trypsin-like peptidase domain-containing protein</fullName>
    </submittedName>
</protein>
<gene>
    <name evidence="4" type="ORF">IAA86_06645</name>
</gene>
<comment type="caution">
    <text evidence="4">The sequence shown here is derived from an EMBL/GenBank/DDBJ whole genome shotgun (WGS) entry which is preliminary data.</text>
</comment>
<organism evidence="4 5">
    <name type="scientific">Candidatus Galligastranaerophilus intestinavium</name>
    <dbReference type="NCBI Taxonomy" id="2840836"/>
    <lineage>
        <taxon>Bacteria</taxon>
        <taxon>Candidatus Galligastranaerophilus</taxon>
    </lineage>
</organism>
<feature type="chain" id="PRO_5039522873" evidence="3">
    <location>
        <begin position="28"/>
        <end position="232"/>
    </location>
</feature>
<dbReference type="InterPro" id="IPR001940">
    <property type="entry name" value="Peptidase_S1C"/>
</dbReference>
<evidence type="ECO:0000256" key="1">
    <source>
        <dbReference type="ARBA" id="ARBA00022670"/>
    </source>
</evidence>
<dbReference type="InterPro" id="IPR009003">
    <property type="entry name" value="Peptidase_S1_PA"/>
</dbReference>
<dbReference type="EMBL" id="DVJQ01000056">
    <property type="protein sequence ID" value="HIS74681.1"/>
    <property type="molecule type" value="Genomic_DNA"/>
</dbReference>
<dbReference type="Gene3D" id="2.40.10.120">
    <property type="match status" value="1"/>
</dbReference>
<dbReference type="PRINTS" id="PR00834">
    <property type="entry name" value="PROTEASES2C"/>
</dbReference>
<dbReference type="GO" id="GO:0006508">
    <property type="term" value="P:proteolysis"/>
    <property type="evidence" value="ECO:0007669"/>
    <property type="project" value="UniProtKB-KW"/>
</dbReference>
<keyword evidence="3" id="KW-0732">Signal</keyword>
<dbReference type="SUPFAM" id="SSF50494">
    <property type="entry name" value="Trypsin-like serine proteases"/>
    <property type="match status" value="1"/>
</dbReference>
<evidence type="ECO:0000313" key="4">
    <source>
        <dbReference type="EMBL" id="HIS74681.1"/>
    </source>
</evidence>
<keyword evidence="1" id="KW-0645">Protease</keyword>
<accession>A0A9D1FIX6</accession>
<feature type="signal peptide" evidence="3">
    <location>
        <begin position="1"/>
        <end position="27"/>
    </location>
</feature>
<dbReference type="PANTHER" id="PTHR43343:SF3">
    <property type="entry name" value="PROTEASE DO-LIKE 8, CHLOROPLASTIC"/>
    <property type="match status" value="1"/>
</dbReference>
<keyword evidence="2" id="KW-0378">Hydrolase</keyword>
<dbReference type="GO" id="GO:0004252">
    <property type="term" value="F:serine-type endopeptidase activity"/>
    <property type="evidence" value="ECO:0007669"/>
    <property type="project" value="InterPro"/>
</dbReference>
<dbReference type="PANTHER" id="PTHR43343">
    <property type="entry name" value="PEPTIDASE S12"/>
    <property type="match status" value="1"/>
</dbReference>
<evidence type="ECO:0000256" key="3">
    <source>
        <dbReference type="SAM" id="SignalP"/>
    </source>
</evidence>
<dbReference type="InterPro" id="IPR051201">
    <property type="entry name" value="Chloro_Bact_Ser_Proteases"/>
</dbReference>
<proteinExistence type="predicted"/>